<comment type="caution">
    <text evidence="2">The sequence shown here is derived from an EMBL/GenBank/DDBJ whole genome shotgun (WGS) entry which is preliminary data.</text>
</comment>
<accession>A0A5N5HWA8</accession>
<dbReference type="Proteomes" id="UP000327157">
    <property type="component" value="Chromosome 12"/>
</dbReference>
<evidence type="ECO:0000313" key="3">
    <source>
        <dbReference type="Proteomes" id="UP000327157"/>
    </source>
</evidence>
<dbReference type="AlphaFoldDB" id="A0A5N5HWA8"/>
<keyword evidence="3" id="KW-1185">Reference proteome</keyword>
<name>A0A5N5HWA8_9ROSA</name>
<dbReference type="EMBL" id="SMOL01000143">
    <property type="protein sequence ID" value="KAB2630501.1"/>
    <property type="molecule type" value="Genomic_DNA"/>
</dbReference>
<gene>
    <name evidence="2" type="ORF">D8674_008020</name>
</gene>
<protein>
    <submittedName>
        <fullName evidence="2">Uncharacterized protein</fullName>
    </submittedName>
</protein>
<reference evidence="2 3" key="1">
    <citation type="submission" date="2019-09" db="EMBL/GenBank/DDBJ databases">
        <authorList>
            <person name="Ou C."/>
        </authorList>
    </citation>
    <scope>NUCLEOTIDE SEQUENCE [LARGE SCALE GENOMIC DNA]</scope>
    <source>
        <strain evidence="2">S2</strain>
        <tissue evidence="2">Leaf</tissue>
    </source>
</reference>
<evidence type="ECO:0000313" key="2">
    <source>
        <dbReference type="EMBL" id="KAB2630501.1"/>
    </source>
</evidence>
<reference evidence="3" key="2">
    <citation type="submission" date="2019-10" db="EMBL/GenBank/DDBJ databases">
        <title>A de novo genome assembly of a pear dwarfing rootstock.</title>
        <authorList>
            <person name="Wang F."/>
            <person name="Wang J."/>
            <person name="Li S."/>
            <person name="Zhang Y."/>
            <person name="Fang M."/>
            <person name="Ma L."/>
            <person name="Zhao Y."/>
            <person name="Jiang S."/>
        </authorList>
    </citation>
    <scope>NUCLEOTIDE SEQUENCE [LARGE SCALE GENOMIC DNA]</scope>
</reference>
<evidence type="ECO:0000256" key="1">
    <source>
        <dbReference type="SAM" id="MobiDB-lite"/>
    </source>
</evidence>
<proteinExistence type="predicted"/>
<organism evidence="2 3">
    <name type="scientific">Pyrus ussuriensis x Pyrus communis</name>
    <dbReference type="NCBI Taxonomy" id="2448454"/>
    <lineage>
        <taxon>Eukaryota</taxon>
        <taxon>Viridiplantae</taxon>
        <taxon>Streptophyta</taxon>
        <taxon>Embryophyta</taxon>
        <taxon>Tracheophyta</taxon>
        <taxon>Spermatophyta</taxon>
        <taxon>Magnoliopsida</taxon>
        <taxon>eudicotyledons</taxon>
        <taxon>Gunneridae</taxon>
        <taxon>Pentapetalae</taxon>
        <taxon>rosids</taxon>
        <taxon>fabids</taxon>
        <taxon>Rosales</taxon>
        <taxon>Rosaceae</taxon>
        <taxon>Amygdaloideae</taxon>
        <taxon>Maleae</taxon>
        <taxon>Pyrus</taxon>
    </lineage>
</organism>
<sequence>MHNHMWRRRWPKIVPMTMDLEGRVYWGGIAMPSFWVWVGCAEEGGREGGGREGEGRGKKVRGRRDGWGWVHMREGREKGGGRKADVVVDGITGRGG</sequence>
<reference evidence="2 3" key="3">
    <citation type="submission" date="2019-11" db="EMBL/GenBank/DDBJ databases">
        <title>A de novo genome assembly of a pear dwarfing rootstock.</title>
        <authorList>
            <person name="Wang F."/>
            <person name="Wang J."/>
            <person name="Li S."/>
            <person name="Zhang Y."/>
            <person name="Fang M."/>
            <person name="Ma L."/>
            <person name="Zhao Y."/>
            <person name="Jiang S."/>
        </authorList>
    </citation>
    <scope>NUCLEOTIDE SEQUENCE [LARGE SCALE GENOMIC DNA]</scope>
    <source>
        <strain evidence="2">S2</strain>
        <tissue evidence="2">Leaf</tissue>
    </source>
</reference>
<feature type="region of interest" description="Disordered" evidence="1">
    <location>
        <begin position="43"/>
        <end position="62"/>
    </location>
</feature>